<reference evidence="2" key="1">
    <citation type="submission" date="2011-05" db="EMBL/GenBank/DDBJ databases">
        <title>Complete sequence of Thermoanaerobacterium xylanolyticum LX-11.</title>
        <authorList>
            <consortium name="US DOE Joint Genome Institute"/>
            <person name="Lucas S."/>
            <person name="Han J."/>
            <person name="Lapidus A."/>
            <person name="Cheng J.-F."/>
            <person name="Goodwin L."/>
            <person name="Pitluck S."/>
            <person name="Peters L."/>
            <person name="Mikhailova N."/>
            <person name="Lu M."/>
            <person name="Han C."/>
            <person name="Tapia R."/>
            <person name="Land M."/>
            <person name="Hauser L."/>
            <person name="Kyrpides N."/>
            <person name="Ivanova N."/>
            <person name="Pagani I."/>
            <person name="Hemme C."/>
            <person name="Woyke T."/>
        </authorList>
    </citation>
    <scope>NUCLEOTIDE SEQUENCE</scope>
    <source>
        <strain evidence="2">LX-11</strain>
    </source>
</reference>
<proteinExistence type="predicted"/>
<feature type="transmembrane region" description="Helical" evidence="1">
    <location>
        <begin position="103"/>
        <end position="120"/>
    </location>
</feature>
<protein>
    <recommendedName>
        <fullName evidence="4">HXXEE domain-containing protein</fullName>
    </recommendedName>
</protein>
<dbReference type="RefSeq" id="WP_013787440.1">
    <property type="nucleotide sequence ID" value="NC_015555.1"/>
</dbReference>
<dbReference type="InterPro" id="IPR025671">
    <property type="entry name" value="HXXEE"/>
</dbReference>
<evidence type="ECO:0000256" key="1">
    <source>
        <dbReference type="SAM" id="Phobius"/>
    </source>
</evidence>
<keyword evidence="1" id="KW-0472">Membrane</keyword>
<dbReference type="EMBL" id="CP002739">
    <property type="protein sequence ID" value="AEF16691.1"/>
    <property type="molecule type" value="Genomic_DNA"/>
</dbReference>
<gene>
    <name evidence="2" type="ordered locus">Thexy_0641</name>
</gene>
<evidence type="ECO:0000313" key="3">
    <source>
        <dbReference type="Proteomes" id="UP000007239"/>
    </source>
</evidence>
<evidence type="ECO:0000313" key="2">
    <source>
        <dbReference type="EMBL" id="AEF16691.1"/>
    </source>
</evidence>
<feature type="transmembrane region" description="Helical" evidence="1">
    <location>
        <begin position="166"/>
        <end position="186"/>
    </location>
</feature>
<keyword evidence="1" id="KW-0812">Transmembrane</keyword>
<feature type="transmembrane region" description="Helical" evidence="1">
    <location>
        <begin position="7"/>
        <end position="30"/>
    </location>
</feature>
<dbReference type="Proteomes" id="UP000007239">
    <property type="component" value="Chromosome"/>
</dbReference>
<dbReference type="Pfam" id="PF13787">
    <property type="entry name" value="HXXEE"/>
    <property type="match status" value="1"/>
</dbReference>
<evidence type="ECO:0008006" key="4">
    <source>
        <dbReference type="Google" id="ProtNLM"/>
    </source>
</evidence>
<keyword evidence="3" id="KW-1185">Reference proteome</keyword>
<dbReference type="HOGENOM" id="CLU_098225_0_0_9"/>
<dbReference type="eggNOG" id="ENOG5032VRS">
    <property type="taxonomic scope" value="Bacteria"/>
</dbReference>
<organism evidence="2 3">
    <name type="scientific">Thermoanaerobacterium xylanolyticum (strain ATCC 49914 / DSM 7097 / LX-11)</name>
    <dbReference type="NCBI Taxonomy" id="858215"/>
    <lineage>
        <taxon>Bacteria</taxon>
        <taxon>Bacillati</taxon>
        <taxon>Bacillota</taxon>
        <taxon>Clostridia</taxon>
        <taxon>Thermoanaerobacterales</taxon>
        <taxon>Thermoanaerobacteraceae</taxon>
        <taxon>Thermoanaerobacterium</taxon>
    </lineage>
</organism>
<keyword evidence="1" id="KW-1133">Transmembrane helix</keyword>
<sequence>MRLLCRHWYNIGAVIMVGTIAYLAVFWGQLDMLVRLQLMSFIAILFHQFEEYGFPGGEPAIINIVLQSSDIPDRYPLNQLSAMLTNVIVTYTCYLLPVFFPKVIWLGLMPMLFGFMQFMVHGIMTNIKMKSIYNPGLGAVVFLHYPIGIYYIYYIVSNGLVSGTDWILAIVYMLATAAIVVNGLTYKIMPNKNTKYVFDKVEMERFHVKERMARLTK</sequence>
<name>F6BI83_THEXL</name>
<dbReference type="AlphaFoldDB" id="F6BI83"/>
<accession>F6BI83</accession>
<dbReference type="KEGG" id="txy:Thexy_0641"/>
<feature type="transmembrane region" description="Helical" evidence="1">
    <location>
        <begin position="132"/>
        <end position="154"/>
    </location>
</feature>